<evidence type="ECO:0000313" key="3">
    <source>
        <dbReference type="Proteomes" id="UP000241208"/>
    </source>
</evidence>
<comment type="caution">
    <text evidence="2">The sequence shown here is derived from an EMBL/GenBank/DDBJ whole genome shotgun (WGS) entry which is preliminary data.</text>
</comment>
<dbReference type="PANTHER" id="PTHR43509">
    <property type="match status" value="1"/>
</dbReference>
<dbReference type="PANTHER" id="PTHR43509:SF1">
    <property type="entry name" value="SULFATE ADENYLYLTRANSFERASE"/>
    <property type="match status" value="1"/>
</dbReference>
<dbReference type="GO" id="GO:0004781">
    <property type="term" value="F:sulfate adenylyltransferase (ATP) activity"/>
    <property type="evidence" value="ECO:0007669"/>
    <property type="project" value="UniProtKB-EC"/>
</dbReference>
<protein>
    <submittedName>
        <fullName evidence="2">Sulfate adenylyltransferase</fullName>
        <ecNumber evidence="2">2.7.7.4</ecNumber>
    </submittedName>
</protein>
<keyword evidence="2" id="KW-0548">Nucleotidyltransferase</keyword>
<dbReference type="SUPFAM" id="SSF52374">
    <property type="entry name" value="Nucleotidylyl transferase"/>
    <property type="match status" value="1"/>
</dbReference>
<dbReference type="Proteomes" id="UP000241208">
    <property type="component" value="Unassembled WGS sequence"/>
</dbReference>
<dbReference type="EC" id="2.7.7.4" evidence="2"/>
<dbReference type="InterPro" id="IPR024951">
    <property type="entry name" value="Sulfurylase_cat_dom"/>
</dbReference>
<gene>
    <name evidence="2" type="primary">sat</name>
    <name evidence="2" type="ORF">BUY34_13995</name>
</gene>
<name>A0A2T4LNN6_9STAP</name>
<dbReference type="Gene3D" id="3.40.50.620">
    <property type="entry name" value="HUPs"/>
    <property type="match status" value="1"/>
</dbReference>
<dbReference type="EMBL" id="PYZR01000432">
    <property type="protein sequence ID" value="PTF54752.1"/>
    <property type="molecule type" value="Genomic_DNA"/>
</dbReference>
<keyword evidence="2" id="KW-0808">Transferase</keyword>
<evidence type="ECO:0000259" key="1">
    <source>
        <dbReference type="Pfam" id="PF01747"/>
    </source>
</evidence>
<dbReference type="InterPro" id="IPR014729">
    <property type="entry name" value="Rossmann-like_a/b/a_fold"/>
</dbReference>
<reference evidence="2 3" key="1">
    <citation type="journal article" date="2016" name="Front. Microbiol.">
        <title>Comprehensive Phylogenetic Analysis of Bovine Non-aureus Staphylococci Species Based on Whole-Genome Sequencing.</title>
        <authorList>
            <person name="Naushad S."/>
            <person name="Barkema H.W."/>
            <person name="Luby C."/>
            <person name="Condas L.A."/>
            <person name="Nobrega D.B."/>
            <person name="Carson D.A."/>
            <person name="De Buck J."/>
        </authorList>
    </citation>
    <scope>NUCLEOTIDE SEQUENCE [LARGE SCALE GENOMIC DNA]</scope>
    <source>
        <strain evidence="2 3">SNUC 3829</strain>
    </source>
</reference>
<accession>A0A2T4LNN6</accession>
<sequence length="49" mass="5478">TCPHDKTAHVHLSGTKVREKLRNGEQLPKEFSRPEVAEVLIKGLQVTEA</sequence>
<proteinExistence type="predicted"/>
<dbReference type="Pfam" id="PF01747">
    <property type="entry name" value="ATP-sulfurylase"/>
    <property type="match status" value="1"/>
</dbReference>
<feature type="non-terminal residue" evidence="2">
    <location>
        <position position="1"/>
    </location>
</feature>
<evidence type="ECO:0000313" key="2">
    <source>
        <dbReference type="EMBL" id="PTF54752.1"/>
    </source>
</evidence>
<feature type="domain" description="Sulphate adenylyltransferase catalytic" evidence="1">
    <location>
        <begin position="1"/>
        <end position="42"/>
    </location>
</feature>
<organism evidence="2 3">
    <name type="scientific">Staphylococcus cohnii</name>
    <dbReference type="NCBI Taxonomy" id="29382"/>
    <lineage>
        <taxon>Bacteria</taxon>
        <taxon>Bacillati</taxon>
        <taxon>Bacillota</taxon>
        <taxon>Bacilli</taxon>
        <taxon>Bacillales</taxon>
        <taxon>Staphylococcaceae</taxon>
        <taxon>Staphylococcus</taxon>
        <taxon>Staphylococcus cohnii species complex</taxon>
    </lineage>
</organism>
<dbReference type="AlphaFoldDB" id="A0A2T4LNN6"/>